<dbReference type="HOGENOM" id="CLU_1674508_0_0_11"/>
<keyword evidence="1" id="KW-1133">Transmembrane helix</keyword>
<sequence length="157" mass="16907">MTFEQSVTLKTQPQTSGTISAADAAMQSARDERIPGKLICAIVAVGSLAFFGILTETVMNVLFPQLMGVLHISEATIQWLTTGYLLVVSITVPLSAWLRRRFRQRSIFLAATRCSPRCRSSRVRPAPLWWATVISVFQSGSGKVGSAGYAAATVTGA</sequence>
<keyword evidence="1" id="KW-0472">Membrane</keyword>
<dbReference type="EMBL" id="CP002010">
    <property type="protein sequence ID" value="ADH00378.1"/>
    <property type="molecule type" value="Genomic_DNA"/>
</dbReference>
<dbReference type="AlphaFoldDB" id="D6ZU22"/>
<protein>
    <submittedName>
        <fullName evidence="2">Efflux-type transporter</fullName>
    </submittedName>
</protein>
<gene>
    <name evidence="2" type="ordered locus">BLJ_0913</name>
</gene>
<evidence type="ECO:0000256" key="1">
    <source>
        <dbReference type="SAM" id="Phobius"/>
    </source>
</evidence>
<keyword evidence="1" id="KW-0812">Transmembrane</keyword>
<evidence type="ECO:0000313" key="3">
    <source>
        <dbReference type="Proteomes" id="UP000006740"/>
    </source>
</evidence>
<feature type="transmembrane region" description="Helical" evidence="1">
    <location>
        <begin position="38"/>
        <end position="59"/>
    </location>
</feature>
<feature type="transmembrane region" description="Helical" evidence="1">
    <location>
        <begin position="79"/>
        <end position="98"/>
    </location>
</feature>
<dbReference type="Gene3D" id="1.20.1720.10">
    <property type="entry name" value="Multidrug resistance protein D"/>
    <property type="match status" value="1"/>
</dbReference>
<reference evidence="2 3" key="1">
    <citation type="journal article" date="2010" name="J. Bacteriol.">
        <title>Complete genome sequence of Bifidobacterium longum JDM301.</title>
        <authorList>
            <person name="Wei Y.X."/>
            <person name="Zhang Z.Y."/>
            <person name="Liu C."/>
            <person name="Zhu Y.Z."/>
            <person name="Zhu Y.Q."/>
            <person name="Zheng H."/>
            <person name="Zhao G.P."/>
            <person name="Wang S."/>
            <person name="Guo X.K."/>
        </authorList>
    </citation>
    <scope>NUCLEOTIDE SEQUENCE [LARGE SCALE GENOMIC DNA]</scope>
    <source>
        <strain evidence="2 3">JDM301</strain>
    </source>
</reference>
<accession>D6ZU22</accession>
<dbReference type="InterPro" id="IPR036259">
    <property type="entry name" value="MFS_trans_sf"/>
</dbReference>
<name>D6ZU22_BIFLJ</name>
<organism evidence="2 3">
    <name type="scientific">Bifidobacterium longum subsp. longum (strain JDM301)</name>
    <dbReference type="NCBI Taxonomy" id="759350"/>
    <lineage>
        <taxon>Bacteria</taxon>
        <taxon>Bacillati</taxon>
        <taxon>Actinomycetota</taxon>
        <taxon>Actinomycetes</taxon>
        <taxon>Bifidobacteriales</taxon>
        <taxon>Bifidobacteriaceae</taxon>
        <taxon>Bifidobacterium</taxon>
    </lineage>
</organism>
<proteinExistence type="predicted"/>
<dbReference type="Proteomes" id="UP000006740">
    <property type="component" value="Chromosome"/>
</dbReference>
<evidence type="ECO:0000313" key="2">
    <source>
        <dbReference type="EMBL" id="ADH00378.1"/>
    </source>
</evidence>
<dbReference type="SUPFAM" id="SSF103473">
    <property type="entry name" value="MFS general substrate transporter"/>
    <property type="match status" value="1"/>
</dbReference>
<dbReference type="KEGG" id="bll:BLJ_0913"/>